<evidence type="ECO:0000313" key="1">
    <source>
        <dbReference type="EMBL" id="MDT8835811.1"/>
    </source>
</evidence>
<sequence>MLEIKKWSEIKDRFRDGLILGNGASIAIHDGFGYESLYREAQQRKFLDETAISVFKAFGQDQYDFELVLRRLWYARQVNEALGLSGNAVEKVDEAYQAIRKALIETVRDTHVGYEDASQYFDPIAKFVQGFRTVLSLNYDLVLYWALMYGNNVKLGKYRDCFRYDTSGRLVLDSDWEKYREDGGTTLCFYPHGNLVLGRTVADDELKVKAGGSNLLETVFEKWQAGDVLPVFVCEGTSEQKQRSINGSSYLRQVQSKAFDEIRESIVIYGWRMGPQEQHIFEQILAAKPKALAISVRGDNQETVRRANELFSEKIESLVFFDANSPGAWAKSDGSTERQQAEWKTDLKGILAKLRGQR</sequence>
<dbReference type="InterPro" id="IPR032581">
    <property type="entry name" value="DUF4917"/>
</dbReference>
<dbReference type="RefSeq" id="WP_315696584.1">
    <property type="nucleotide sequence ID" value="NZ_JANSLM010000001.1"/>
</dbReference>
<dbReference type="Proteomes" id="UP001246473">
    <property type="component" value="Unassembled WGS sequence"/>
</dbReference>
<comment type="caution">
    <text evidence="1">The sequence shown here is derived from an EMBL/GenBank/DDBJ whole genome shotgun (WGS) entry which is preliminary data.</text>
</comment>
<name>A0AAP5URJ2_9BURK</name>
<protein>
    <submittedName>
        <fullName evidence="1">DUF4917 family protein</fullName>
    </submittedName>
</protein>
<proteinExistence type="predicted"/>
<reference evidence="1" key="1">
    <citation type="submission" date="2022-08" db="EMBL/GenBank/DDBJ databases">
        <authorList>
            <person name="Kim S.-J."/>
        </authorList>
    </citation>
    <scope>NUCLEOTIDE SEQUENCE</scope>
    <source>
        <strain evidence="1">KJ</strain>
    </source>
</reference>
<gene>
    <name evidence="1" type="ORF">ParKJ_00100</name>
</gene>
<dbReference type="AlphaFoldDB" id="A0AAP5URJ2"/>
<dbReference type="Pfam" id="PF16263">
    <property type="entry name" value="DUF4917"/>
    <property type="match status" value="1"/>
</dbReference>
<evidence type="ECO:0000313" key="2">
    <source>
        <dbReference type="Proteomes" id="UP001246473"/>
    </source>
</evidence>
<accession>A0AAP5URJ2</accession>
<organism evidence="1 2">
    <name type="scientific">Paraburkholderia fungorum</name>
    <dbReference type="NCBI Taxonomy" id="134537"/>
    <lineage>
        <taxon>Bacteria</taxon>
        <taxon>Pseudomonadati</taxon>
        <taxon>Pseudomonadota</taxon>
        <taxon>Betaproteobacteria</taxon>
        <taxon>Burkholderiales</taxon>
        <taxon>Burkholderiaceae</taxon>
        <taxon>Paraburkholderia</taxon>
    </lineage>
</organism>
<dbReference type="EMBL" id="JANSLM010000001">
    <property type="protein sequence ID" value="MDT8835811.1"/>
    <property type="molecule type" value="Genomic_DNA"/>
</dbReference>